<keyword evidence="5" id="KW-1185">Reference proteome</keyword>
<accession>A0A8J5K760</accession>
<dbReference type="InterPro" id="IPR043325">
    <property type="entry name" value="LTSS"/>
</dbReference>
<keyword evidence="2" id="KW-0732">Signal</keyword>
<dbReference type="EMBL" id="JACMSC010000018">
    <property type="protein sequence ID" value="KAG6476324.1"/>
    <property type="molecule type" value="Genomic_DNA"/>
</dbReference>
<gene>
    <name evidence="4" type="ORF">ZIOFF_065564</name>
</gene>
<dbReference type="Proteomes" id="UP000734854">
    <property type="component" value="Unassembled WGS sequence"/>
</dbReference>
<name>A0A8J5K760_ZINOF</name>
<evidence type="ECO:0000313" key="5">
    <source>
        <dbReference type="Proteomes" id="UP000734854"/>
    </source>
</evidence>
<dbReference type="InterPro" id="IPR016140">
    <property type="entry name" value="Bifunc_inhib/LTP/seed_store"/>
</dbReference>
<protein>
    <recommendedName>
        <fullName evidence="3">Bifunctional inhibitor/plant lipid transfer protein/seed storage helical domain-containing protein</fullName>
    </recommendedName>
</protein>
<evidence type="ECO:0000256" key="1">
    <source>
        <dbReference type="ARBA" id="ARBA00009748"/>
    </source>
</evidence>
<evidence type="ECO:0000259" key="3">
    <source>
        <dbReference type="SMART" id="SM00499"/>
    </source>
</evidence>
<comment type="similarity">
    <text evidence="1">Belongs to the plant LTP family.</text>
</comment>
<dbReference type="Pfam" id="PF14368">
    <property type="entry name" value="LTP_2"/>
    <property type="match status" value="1"/>
</dbReference>
<evidence type="ECO:0000256" key="2">
    <source>
        <dbReference type="SAM" id="SignalP"/>
    </source>
</evidence>
<sequence>MAMTNFCSPPLLLLLLLCVAAVSTSHGDAAHHRHAAAPAPTAADCSSTLLSLSDCLSFVEEGSHEPKPQKQCCSGLKKIVSEAAEAACLCDALGQGARLGLSLNVTKALALPSSCGISTPRLSQCKVVLAGVPAAAPAPSPSGPATAPSPFSGHPSAAAPLLSNAPVDSLVGAIAICFYIYIHVAWTK</sequence>
<organism evidence="4 5">
    <name type="scientific">Zingiber officinale</name>
    <name type="common">Ginger</name>
    <name type="synonym">Amomum zingiber</name>
    <dbReference type="NCBI Taxonomy" id="94328"/>
    <lineage>
        <taxon>Eukaryota</taxon>
        <taxon>Viridiplantae</taxon>
        <taxon>Streptophyta</taxon>
        <taxon>Embryophyta</taxon>
        <taxon>Tracheophyta</taxon>
        <taxon>Spermatophyta</taxon>
        <taxon>Magnoliopsida</taxon>
        <taxon>Liliopsida</taxon>
        <taxon>Zingiberales</taxon>
        <taxon>Zingiberaceae</taxon>
        <taxon>Zingiber</taxon>
    </lineage>
</organism>
<dbReference type="OrthoDB" id="659547at2759"/>
<proteinExistence type="inferred from homology"/>
<feature type="domain" description="Bifunctional inhibitor/plant lipid transfer protein/seed storage helical" evidence="3">
    <location>
        <begin position="45"/>
        <end position="125"/>
    </location>
</feature>
<dbReference type="AlphaFoldDB" id="A0A8J5K760"/>
<dbReference type="PANTHER" id="PTHR33044">
    <property type="entry name" value="BIFUNCTIONAL INHIBITOR/LIPID-TRANSFER PROTEIN/SEED STORAGE 2S ALBUMIN SUPERFAMILY PROTEIN-RELATED"/>
    <property type="match status" value="1"/>
</dbReference>
<reference evidence="4 5" key="1">
    <citation type="submission" date="2020-08" db="EMBL/GenBank/DDBJ databases">
        <title>Plant Genome Project.</title>
        <authorList>
            <person name="Zhang R.-G."/>
        </authorList>
    </citation>
    <scope>NUCLEOTIDE SEQUENCE [LARGE SCALE GENOMIC DNA]</scope>
    <source>
        <tissue evidence="4">Rhizome</tissue>
    </source>
</reference>
<feature type="chain" id="PRO_5035261351" description="Bifunctional inhibitor/plant lipid transfer protein/seed storage helical domain-containing protein" evidence="2">
    <location>
        <begin position="25"/>
        <end position="188"/>
    </location>
</feature>
<feature type="signal peptide" evidence="2">
    <location>
        <begin position="1"/>
        <end position="24"/>
    </location>
</feature>
<dbReference type="CDD" id="cd00010">
    <property type="entry name" value="AAI_LTSS"/>
    <property type="match status" value="1"/>
</dbReference>
<evidence type="ECO:0000313" key="4">
    <source>
        <dbReference type="EMBL" id="KAG6476324.1"/>
    </source>
</evidence>
<dbReference type="SMART" id="SM00499">
    <property type="entry name" value="AAI"/>
    <property type="match status" value="1"/>
</dbReference>
<comment type="caution">
    <text evidence="4">The sequence shown here is derived from an EMBL/GenBank/DDBJ whole genome shotgun (WGS) entry which is preliminary data.</text>
</comment>